<dbReference type="Pfam" id="PF07687">
    <property type="entry name" value="M20_dimer"/>
    <property type="match status" value="1"/>
</dbReference>
<dbReference type="InterPro" id="IPR010158">
    <property type="entry name" value="Amidase_Cbmase"/>
</dbReference>
<comment type="similarity">
    <text evidence="1">Belongs to the peptidase M20 family.</text>
</comment>
<dbReference type="Pfam" id="PF01546">
    <property type="entry name" value="Peptidase_M20"/>
    <property type="match status" value="1"/>
</dbReference>
<organism evidence="4 5">
    <name type="scientific">Halomonas casei</name>
    <dbReference type="NCBI Taxonomy" id="2742613"/>
    <lineage>
        <taxon>Bacteria</taxon>
        <taxon>Pseudomonadati</taxon>
        <taxon>Pseudomonadota</taxon>
        <taxon>Gammaproteobacteria</taxon>
        <taxon>Oceanospirillales</taxon>
        <taxon>Halomonadaceae</taxon>
        <taxon>Halomonas</taxon>
    </lineage>
</organism>
<dbReference type="Gene3D" id="3.40.630.10">
    <property type="entry name" value="Zn peptidases"/>
    <property type="match status" value="1"/>
</dbReference>
<evidence type="ECO:0000313" key="5">
    <source>
        <dbReference type="Proteomes" id="UP001645039"/>
    </source>
</evidence>
<dbReference type="PANTHER" id="PTHR32494">
    <property type="entry name" value="ALLANTOATE DEIMINASE-RELATED"/>
    <property type="match status" value="1"/>
</dbReference>
<comment type="caution">
    <text evidence="4">The sequence shown here is derived from an EMBL/GenBank/DDBJ whole genome shotgun (WGS) entry which is preliminary data.</text>
</comment>
<dbReference type="Proteomes" id="UP001645039">
    <property type="component" value="Unassembled WGS sequence"/>
</dbReference>
<evidence type="ECO:0000256" key="1">
    <source>
        <dbReference type="ARBA" id="ARBA00006153"/>
    </source>
</evidence>
<dbReference type="GO" id="GO:0016787">
    <property type="term" value="F:hydrolase activity"/>
    <property type="evidence" value="ECO:0007669"/>
    <property type="project" value="UniProtKB-KW"/>
</dbReference>
<dbReference type="InterPro" id="IPR011650">
    <property type="entry name" value="Peptidase_M20_dimer"/>
</dbReference>
<evidence type="ECO:0000259" key="3">
    <source>
        <dbReference type="Pfam" id="PF07687"/>
    </source>
</evidence>
<dbReference type="SUPFAM" id="SSF55031">
    <property type="entry name" value="Bacterial exopeptidase dimerisation domain"/>
    <property type="match status" value="1"/>
</dbReference>
<name>A0ABR9F034_9GAMM</name>
<gene>
    <name evidence="4" type="ORF">EI168_04085</name>
</gene>
<evidence type="ECO:0000256" key="2">
    <source>
        <dbReference type="ARBA" id="ARBA00022801"/>
    </source>
</evidence>
<dbReference type="RefSeq" id="WP_096278437.1">
    <property type="nucleotide sequence ID" value="NZ_CBCSBM010000009.1"/>
</dbReference>
<dbReference type="InterPro" id="IPR002933">
    <property type="entry name" value="Peptidase_M20"/>
</dbReference>
<sequence length="412" mass="44135">MTQQHINESRVQDMIECIAQFTSTPGKGTTRLTYSAEHRDVRDYLLSKMKEAGLKTREDAVGNIFGRIEGKKPDLPPVLVGSHFDSVPNGGNFDGPAGVVAGLETAFVFHELGIKPERPIEIIAMIEEEGGRFGSGLLGSRLLTGQVKQQELHELKDQNGISVAQAMSDFGLDPSRSGEVVLSAGSLHAFLELHIEQGPILEQNQEDIGIVTEVVSLSQIEVTVTGAAGHAGTTPMNARKDAMVGSAAVIARIPGIVAEVDKAAVGTVGRIVAQPGGANVIPNSVTFSVDIRSPQAENVAEIKDKLRTELKQLSDSGLTFEINEKITIPSTPMAEGIQKQFAKDADASGVKWRWMPSGAGHDAMILSKITQTGLIFVPSRDGISHAPEEWTDYDKLAKGIEVIFRTAKALSE</sequence>
<keyword evidence="2 4" id="KW-0378">Hydrolase</keyword>
<evidence type="ECO:0000313" key="4">
    <source>
        <dbReference type="EMBL" id="MBE0399291.1"/>
    </source>
</evidence>
<dbReference type="SUPFAM" id="SSF53187">
    <property type="entry name" value="Zn-dependent exopeptidases"/>
    <property type="match status" value="1"/>
</dbReference>
<dbReference type="PIRSF" id="PIRSF001235">
    <property type="entry name" value="Amidase_carbamoylase"/>
    <property type="match status" value="1"/>
</dbReference>
<dbReference type="EMBL" id="RRZD01000003">
    <property type="protein sequence ID" value="MBE0399291.1"/>
    <property type="molecule type" value="Genomic_DNA"/>
</dbReference>
<dbReference type="CDD" id="cd03884">
    <property type="entry name" value="M20_bAS"/>
    <property type="match status" value="1"/>
</dbReference>
<proteinExistence type="inferred from homology"/>
<dbReference type="NCBIfam" id="TIGR01879">
    <property type="entry name" value="hydantase"/>
    <property type="match status" value="1"/>
</dbReference>
<protein>
    <submittedName>
        <fullName evidence="4">Zn-dependent hydrolase</fullName>
    </submittedName>
</protein>
<keyword evidence="5" id="KW-1185">Reference proteome</keyword>
<dbReference type="PANTHER" id="PTHR32494:SF5">
    <property type="entry name" value="ALLANTOATE AMIDOHYDROLASE"/>
    <property type="match status" value="1"/>
</dbReference>
<reference evidence="4 5" key="1">
    <citation type="submission" date="2020-07" db="EMBL/GenBank/DDBJ databases">
        <title>Halophilic bacteria isolated from french cheeses.</title>
        <authorList>
            <person name="Kothe C.I."/>
            <person name="Farah-Kraiem B."/>
            <person name="Renault P."/>
            <person name="Dridi B."/>
        </authorList>
    </citation>
    <scope>NUCLEOTIDE SEQUENCE [LARGE SCALE GENOMIC DNA]</scope>
    <source>
        <strain evidence="4 5">FME1</strain>
    </source>
</reference>
<dbReference type="Gene3D" id="3.30.70.360">
    <property type="match status" value="1"/>
</dbReference>
<feature type="domain" description="Peptidase M20 dimerisation" evidence="3">
    <location>
        <begin position="217"/>
        <end position="313"/>
    </location>
</feature>
<dbReference type="InterPro" id="IPR036264">
    <property type="entry name" value="Bact_exopeptidase_dim_dom"/>
</dbReference>
<accession>A0ABR9F034</accession>
<dbReference type="NCBIfam" id="NF006771">
    <property type="entry name" value="PRK09290.1-5"/>
    <property type="match status" value="1"/>
</dbReference>